<evidence type="ECO:0000313" key="2">
    <source>
        <dbReference type="Proteomes" id="UP000823674"/>
    </source>
</evidence>
<keyword evidence="2" id="KW-1185">Reference proteome</keyword>
<sequence>MCTSLGQKHPDGRIKTQKHPFKLELASIRRTWTVQSIKTRAHVQINTRTVHGKGQHADMCTDMVHQLSKISTQTVHGKGQHADMCTDMVHQLSKISTRTVHGKGQHADICTDLVHQLSKFSTRTVHGKDQNADMCTDMVHQLSKISTRTVHGKGQHADMCGQHAYICTDGTATDVLCVLNRQPTWAKITRTVHRKGQRADMCTDGQSMDVLCVLTDGHGRPVCADGHTDTHIQQPTWAKITRTVHGKGQRADMCTDGQPDVLCVLMDSHGRPVCADGHTRTLMLAGQMNIRRMSGDWIASVCRLCASAPNYRPTILLSFFTNIVLCLFN</sequence>
<organism evidence="1 2">
    <name type="scientific">Brassica rapa subsp. trilocularis</name>
    <dbReference type="NCBI Taxonomy" id="1813537"/>
    <lineage>
        <taxon>Eukaryota</taxon>
        <taxon>Viridiplantae</taxon>
        <taxon>Streptophyta</taxon>
        <taxon>Embryophyta</taxon>
        <taxon>Tracheophyta</taxon>
        <taxon>Spermatophyta</taxon>
        <taxon>Magnoliopsida</taxon>
        <taxon>eudicotyledons</taxon>
        <taxon>Gunneridae</taxon>
        <taxon>Pentapetalae</taxon>
        <taxon>rosids</taxon>
        <taxon>malvids</taxon>
        <taxon>Brassicales</taxon>
        <taxon>Brassicaceae</taxon>
        <taxon>Brassiceae</taxon>
        <taxon>Brassica</taxon>
    </lineage>
</organism>
<protein>
    <submittedName>
        <fullName evidence="1">Uncharacterized protein</fullName>
    </submittedName>
</protein>
<proteinExistence type="predicted"/>
<dbReference type="EMBL" id="JADBGQ010000005">
    <property type="protein sequence ID" value="KAG5397800.1"/>
    <property type="molecule type" value="Genomic_DNA"/>
</dbReference>
<dbReference type="Proteomes" id="UP000823674">
    <property type="component" value="Chromosome A05"/>
</dbReference>
<evidence type="ECO:0000313" key="1">
    <source>
        <dbReference type="EMBL" id="KAG5397800.1"/>
    </source>
</evidence>
<name>A0ABQ7MGC4_BRACM</name>
<comment type="caution">
    <text evidence="1">The sequence shown here is derived from an EMBL/GenBank/DDBJ whole genome shotgun (WGS) entry which is preliminary data.</text>
</comment>
<accession>A0ABQ7MGC4</accession>
<gene>
    <name evidence="1" type="primary">A05g506620.1_BraROA</name>
    <name evidence="1" type="ORF">IGI04_019614</name>
</gene>
<reference evidence="1 2" key="1">
    <citation type="submission" date="2021-03" db="EMBL/GenBank/DDBJ databases">
        <authorList>
            <person name="King G.J."/>
            <person name="Bancroft I."/>
            <person name="Baten A."/>
            <person name="Bloomfield J."/>
            <person name="Borpatragohain P."/>
            <person name="He Z."/>
            <person name="Irish N."/>
            <person name="Irwin J."/>
            <person name="Liu K."/>
            <person name="Mauleon R.P."/>
            <person name="Moore J."/>
            <person name="Morris R."/>
            <person name="Ostergaard L."/>
            <person name="Wang B."/>
            <person name="Wells R."/>
        </authorList>
    </citation>
    <scope>NUCLEOTIDE SEQUENCE [LARGE SCALE GENOMIC DNA]</scope>
    <source>
        <strain evidence="1">R-o-18</strain>
        <tissue evidence="1">Leaf</tissue>
    </source>
</reference>